<dbReference type="Gene3D" id="1.20.1640.10">
    <property type="entry name" value="Multidrug efflux transporter AcrB transmembrane domain"/>
    <property type="match status" value="2"/>
</dbReference>
<dbReference type="SUPFAM" id="SSF82866">
    <property type="entry name" value="Multidrug efflux transporter AcrB transmembrane domain"/>
    <property type="match status" value="2"/>
</dbReference>
<feature type="transmembrane region" description="Helical" evidence="6">
    <location>
        <begin position="241"/>
        <end position="265"/>
    </location>
</feature>
<accession>A0A5C5XJC1</accession>
<protein>
    <submittedName>
        <fullName evidence="8">MMPL family protein</fullName>
    </submittedName>
</protein>
<keyword evidence="9" id="KW-1185">Reference proteome</keyword>
<feature type="transmembrane region" description="Helical" evidence="6">
    <location>
        <begin position="646"/>
        <end position="666"/>
    </location>
</feature>
<dbReference type="Proteomes" id="UP000316095">
    <property type="component" value="Unassembled WGS sequence"/>
</dbReference>
<evidence type="ECO:0000256" key="4">
    <source>
        <dbReference type="ARBA" id="ARBA00022989"/>
    </source>
</evidence>
<proteinExistence type="predicted"/>
<dbReference type="AlphaFoldDB" id="A0A5C5XJC1"/>
<evidence type="ECO:0000256" key="5">
    <source>
        <dbReference type="ARBA" id="ARBA00023136"/>
    </source>
</evidence>
<dbReference type="RefSeq" id="WP_146504091.1">
    <property type="nucleotide sequence ID" value="NZ_SJPG01000001.1"/>
</dbReference>
<feature type="transmembrane region" description="Helical" evidence="6">
    <location>
        <begin position="286"/>
        <end position="305"/>
    </location>
</feature>
<dbReference type="Pfam" id="PF03176">
    <property type="entry name" value="MMPL"/>
    <property type="match status" value="2"/>
</dbReference>
<dbReference type="PANTHER" id="PTHR33406">
    <property type="entry name" value="MEMBRANE PROTEIN MJ1562-RELATED"/>
    <property type="match status" value="1"/>
</dbReference>
<feature type="domain" description="SSD" evidence="7">
    <location>
        <begin position="570"/>
        <end position="697"/>
    </location>
</feature>
<feature type="transmembrane region" description="Helical" evidence="6">
    <location>
        <begin position="361"/>
        <end position="380"/>
    </location>
</feature>
<dbReference type="InterPro" id="IPR000731">
    <property type="entry name" value="SSD"/>
</dbReference>
<dbReference type="OrthoDB" id="2112773at2"/>
<dbReference type="EMBL" id="SJPG01000001">
    <property type="protein sequence ID" value="TWT62205.1"/>
    <property type="molecule type" value="Genomic_DNA"/>
</dbReference>
<dbReference type="InterPro" id="IPR050545">
    <property type="entry name" value="Mycobact_MmpL"/>
</dbReference>
<evidence type="ECO:0000256" key="1">
    <source>
        <dbReference type="ARBA" id="ARBA00004651"/>
    </source>
</evidence>
<evidence type="ECO:0000313" key="9">
    <source>
        <dbReference type="Proteomes" id="UP000316095"/>
    </source>
</evidence>
<name>A0A5C5XJC1_9PLAN</name>
<evidence type="ECO:0000256" key="6">
    <source>
        <dbReference type="SAM" id="Phobius"/>
    </source>
</evidence>
<feature type="transmembrane region" description="Helical" evidence="6">
    <location>
        <begin position="546"/>
        <end position="565"/>
    </location>
</feature>
<dbReference type="InterPro" id="IPR004869">
    <property type="entry name" value="MMPL_dom"/>
</dbReference>
<keyword evidence="5 6" id="KW-0472">Membrane</keyword>
<evidence type="ECO:0000256" key="3">
    <source>
        <dbReference type="ARBA" id="ARBA00022692"/>
    </source>
</evidence>
<organism evidence="8 9">
    <name type="scientific">Rubinisphaera italica</name>
    <dbReference type="NCBI Taxonomy" id="2527969"/>
    <lineage>
        <taxon>Bacteria</taxon>
        <taxon>Pseudomonadati</taxon>
        <taxon>Planctomycetota</taxon>
        <taxon>Planctomycetia</taxon>
        <taxon>Planctomycetales</taxon>
        <taxon>Planctomycetaceae</taxon>
        <taxon>Rubinisphaera</taxon>
    </lineage>
</organism>
<dbReference type="PROSITE" id="PS50156">
    <property type="entry name" value="SSD"/>
    <property type="match status" value="1"/>
</dbReference>
<comment type="caution">
    <text evidence="8">The sequence shown here is derived from an EMBL/GenBank/DDBJ whole genome shotgun (WGS) entry which is preliminary data.</text>
</comment>
<keyword evidence="4 6" id="KW-1133">Transmembrane helix</keyword>
<keyword evidence="3 6" id="KW-0812">Transmembrane</keyword>
<dbReference type="PANTHER" id="PTHR33406:SF12">
    <property type="entry name" value="BLR2997 PROTEIN"/>
    <property type="match status" value="1"/>
</dbReference>
<feature type="transmembrane region" description="Helical" evidence="6">
    <location>
        <begin position="215"/>
        <end position="235"/>
    </location>
</feature>
<sequence>MLEYIDNFYRNYSRHLLVLMFISLPLLAYEAAQIPTNNDVETWLPAQSELKLRYDRFRQDFGSEEMLVLGFKNDANNPQLVSALAERLETLKGVRQAWDSKRFRDVMRELQVPEEAIQERLIGMTESVDGNYRAILVLLSEEGTADRGLVVQAIRDQLEYCQITTEQFAFAGGPVIVSELNRLGGPKNNRKFFLLTLFLGFLLLLAMLRDWRTSASMILLTVWAIQATTAGVKFLSGEMNFILGALPVMVMVFTLAISIHFLHYFDTFRNRTFAVARGLSAAWKPCLFATLTTTIGLASLCMSDIMPVRQFGYAASLGCVVSMVTSLVMMPAVVSALGFPGFGETSLLKVQRSIFAKVIRFRHAGVVIPLVLVAVTGIAVPELRSRLEPLDFLPSSNKVLTDFQEIQENLTTLDSIEIIVDFDGNEGAFLDRMDEVRAVERLVSVHPWVRSTSSPASFFPTIDQMPESTRDIGLLLKSANSRADESDYLACGQRFWRISARIEPEAREHQTQLVAEIQKSLAGYQVEITGLSPLVKQAQDQIFDGFWSSFGTAFVIITIVMMIALRSITIGLFAMIPNLTPLLIVFGLLAWFEVPIDIGMMMSGSIALGIAVDGTFHFLLRYESELRKEGDSAVASALSLDHTGPAIAEAAIIAAVGMLALSLSQFAPTARFGMLMTALLIAALIGDLVLLPAMLALRSRKRSMSEEEDQAVRLELRGPHQLQSFQNYSAAGMK</sequence>
<evidence type="ECO:0000256" key="2">
    <source>
        <dbReference type="ARBA" id="ARBA00022475"/>
    </source>
</evidence>
<evidence type="ECO:0000313" key="8">
    <source>
        <dbReference type="EMBL" id="TWT62205.1"/>
    </source>
</evidence>
<reference evidence="8 9" key="1">
    <citation type="submission" date="2019-02" db="EMBL/GenBank/DDBJ databases">
        <title>Deep-cultivation of Planctomycetes and their phenomic and genomic characterization uncovers novel biology.</title>
        <authorList>
            <person name="Wiegand S."/>
            <person name="Jogler M."/>
            <person name="Boedeker C."/>
            <person name="Pinto D."/>
            <person name="Vollmers J."/>
            <person name="Rivas-Marin E."/>
            <person name="Kohn T."/>
            <person name="Peeters S.H."/>
            <person name="Heuer A."/>
            <person name="Rast P."/>
            <person name="Oberbeckmann S."/>
            <person name="Bunk B."/>
            <person name="Jeske O."/>
            <person name="Meyerdierks A."/>
            <person name="Storesund J.E."/>
            <person name="Kallscheuer N."/>
            <person name="Luecker S."/>
            <person name="Lage O.M."/>
            <person name="Pohl T."/>
            <person name="Merkel B.J."/>
            <person name="Hornburger P."/>
            <person name="Mueller R.-W."/>
            <person name="Bruemmer F."/>
            <person name="Labrenz M."/>
            <person name="Spormann A.M."/>
            <person name="Op Den Camp H."/>
            <person name="Overmann J."/>
            <person name="Amann R."/>
            <person name="Jetten M.S.M."/>
            <person name="Mascher T."/>
            <person name="Medema M.H."/>
            <person name="Devos D.P."/>
            <person name="Kaster A.-K."/>
            <person name="Ovreas L."/>
            <person name="Rohde M."/>
            <person name="Galperin M.Y."/>
            <person name="Jogler C."/>
        </authorList>
    </citation>
    <scope>NUCLEOTIDE SEQUENCE [LARGE SCALE GENOMIC DNA]</scope>
    <source>
        <strain evidence="8 9">Pan54</strain>
    </source>
</reference>
<comment type="subcellular location">
    <subcellularLocation>
        <location evidence="1">Cell membrane</location>
        <topology evidence="1">Multi-pass membrane protein</topology>
    </subcellularLocation>
</comment>
<dbReference type="GO" id="GO:0005886">
    <property type="term" value="C:plasma membrane"/>
    <property type="evidence" value="ECO:0007669"/>
    <property type="project" value="UniProtKB-SubCell"/>
</dbReference>
<feature type="transmembrane region" description="Helical" evidence="6">
    <location>
        <begin position="672"/>
        <end position="697"/>
    </location>
</feature>
<evidence type="ECO:0000259" key="7">
    <source>
        <dbReference type="PROSITE" id="PS50156"/>
    </source>
</evidence>
<feature type="transmembrane region" description="Helical" evidence="6">
    <location>
        <begin position="572"/>
        <end position="592"/>
    </location>
</feature>
<feature type="transmembrane region" description="Helical" evidence="6">
    <location>
        <begin position="311"/>
        <end position="340"/>
    </location>
</feature>
<feature type="transmembrane region" description="Helical" evidence="6">
    <location>
        <begin position="192"/>
        <end position="208"/>
    </location>
</feature>
<gene>
    <name evidence="8" type="ORF">Pan54_29460</name>
</gene>
<keyword evidence="2" id="KW-1003">Cell membrane</keyword>